<feature type="domain" description="DALR anticodon binding" evidence="14">
    <location>
        <begin position="17"/>
        <end position="117"/>
    </location>
</feature>
<evidence type="ECO:0000256" key="6">
    <source>
        <dbReference type="ARBA" id="ARBA00022490"/>
    </source>
</evidence>
<comment type="subunit">
    <text evidence="3">Tetramer of two alpha and two beta subunits.</text>
</comment>
<evidence type="ECO:0000313" key="15">
    <source>
        <dbReference type="EMBL" id="NVN13869.1"/>
    </source>
</evidence>
<keyword evidence="11" id="KW-0030">Aminoacyl-tRNA synthetase</keyword>
<dbReference type="RefSeq" id="WP_246285847.1">
    <property type="nucleotide sequence ID" value="NZ_JABXXP010001256.1"/>
</dbReference>
<evidence type="ECO:0000256" key="10">
    <source>
        <dbReference type="ARBA" id="ARBA00022917"/>
    </source>
</evidence>
<dbReference type="InterPro" id="IPR008909">
    <property type="entry name" value="DALR_anticod-bd"/>
</dbReference>
<dbReference type="EMBL" id="JABXXP010001256">
    <property type="protein sequence ID" value="NVN13869.1"/>
    <property type="molecule type" value="Genomic_DNA"/>
</dbReference>
<accession>A0A7Y7M9B6</accession>
<dbReference type="InterPro" id="IPR006194">
    <property type="entry name" value="Gly-tRNA-synth_heterodimer"/>
</dbReference>
<evidence type="ECO:0000256" key="8">
    <source>
        <dbReference type="ARBA" id="ARBA00022741"/>
    </source>
</evidence>
<evidence type="ECO:0000256" key="1">
    <source>
        <dbReference type="ARBA" id="ARBA00004496"/>
    </source>
</evidence>
<keyword evidence="6" id="KW-0963">Cytoplasm</keyword>
<evidence type="ECO:0000256" key="11">
    <source>
        <dbReference type="ARBA" id="ARBA00023146"/>
    </source>
</evidence>
<evidence type="ECO:0000313" key="16">
    <source>
        <dbReference type="Proteomes" id="UP000534870"/>
    </source>
</evidence>
<name>A0A7Y7M9B6_9PROT</name>
<gene>
    <name evidence="15" type="ORF">HUK84_22460</name>
</gene>
<keyword evidence="8" id="KW-0547">Nucleotide-binding</keyword>
<dbReference type="AlphaFoldDB" id="A0A7Y7M9B6"/>
<evidence type="ECO:0000256" key="5">
    <source>
        <dbReference type="ARBA" id="ARBA00022032"/>
    </source>
</evidence>
<comment type="caution">
    <text evidence="15">The sequence shown here is derived from an EMBL/GenBank/DDBJ whole genome shotgun (WGS) entry which is preliminary data.</text>
</comment>
<dbReference type="GO" id="GO:0004820">
    <property type="term" value="F:glycine-tRNA ligase activity"/>
    <property type="evidence" value="ECO:0007669"/>
    <property type="project" value="UniProtKB-EC"/>
</dbReference>
<evidence type="ECO:0000256" key="13">
    <source>
        <dbReference type="ARBA" id="ARBA00047937"/>
    </source>
</evidence>
<comment type="subcellular location">
    <subcellularLocation>
        <location evidence="1">Cytoplasm</location>
    </subcellularLocation>
</comment>
<evidence type="ECO:0000256" key="4">
    <source>
        <dbReference type="ARBA" id="ARBA00012829"/>
    </source>
</evidence>
<dbReference type="EC" id="6.1.1.14" evidence="4"/>
<dbReference type="GO" id="GO:0005524">
    <property type="term" value="F:ATP binding"/>
    <property type="evidence" value="ECO:0007669"/>
    <property type="project" value="UniProtKB-KW"/>
</dbReference>
<comment type="similarity">
    <text evidence="2">Belongs to the class-II aminoacyl-tRNA synthetase family.</text>
</comment>
<evidence type="ECO:0000256" key="3">
    <source>
        <dbReference type="ARBA" id="ARBA00011209"/>
    </source>
</evidence>
<organism evidence="15 16">
    <name type="scientific">Nguyenibacter vanlangensis</name>
    <dbReference type="NCBI Taxonomy" id="1216886"/>
    <lineage>
        <taxon>Bacteria</taxon>
        <taxon>Pseudomonadati</taxon>
        <taxon>Pseudomonadota</taxon>
        <taxon>Alphaproteobacteria</taxon>
        <taxon>Acetobacterales</taxon>
        <taxon>Acetobacteraceae</taxon>
        <taxon>Nguyenibacter</taxon>
    </lineage>
</organism>
<dbReference type="Proteomes" id="UP000534870">
    <property type="component" value="Unassembled WGS sequence"/>
</dbReference>
<evidence type="ECO:0000256" key="2">
    <source>
        <dbReference type="ARBA" id="ARBA00008226"/>
    </source>
</evidence>
<keyword evidence="9" id="KW-0067">ATP-binding</keyword>
<proteinExistence type="inferred from homology"/>
<evidence type="ECO:0000256" key="12">
    <source>
        <dbReference type="ARBA" id="ARBA00031650"/>
    </source>
</evidence>
<dbReference type="PROSITE" id="PS50861">
    <property type="entry name" value="AA_TRNA_LIGASE_II_GLYAB"/>
    <property type="match status" value="1"/>
</dbReference>
<evidence type="ECO:0000256" key="7">
    <source>
        <dbReference type="ARBA" id="ARBA00022598"/>
    </source>
</evidence>
<keyword evidence="10" id="KW-0648">Protein biosynthesis</keyword>
<dbReference type="GO" id="GO:0006420">
    <property type="term" value="P:arginyl-tRNA aminoacylation"/>
    <property type="evidence" value="ECO:0007669"/>
    <property type="project" value="InterPro"/>
</dbReference>
<dbReference type="GO" id="GO:0006426">
    <property type="term" value="P:glycyl-tRNA aminoacylation"/>
    <property type="evidence" value="ECO:0007669"/>
    <property type="project" value="InterPro"/>
</dbReference>
<dbReference type="PANTHER" id="PTHR30075:SF2">
    <property type="entry name" value="GLYCINE--TRNA LIGASE, CHLOROPLASTIC_MITOCHONDRIAL 2"/>
    <property type="match status" value="1"/>
</dbReference>
<evidence type="ECO:0000259" key="14">
    <source>
        <dbReference type="Pfam" id="PF05746"/>
    </source>
</evidence>
<protein>
    <recommendedName>
        <fullName evidence="5">Glycine--tRNA ligase beta subunit</fullName>
        <ecNumber evidence="4">6.1.1.14</ecNumber>
    </recommendedName>
    <alternativeName>
        <fullName evidence="12">Glycyl-tRNA synthetase beta subunit</fullName>
    </alternativeName>
</protein>
<dbReference type="GO" id="GO:0004814">
    <property type="term" value="F:arginine-tRNA ligase activity"/>
    <property type="evidence" value="ECO:0007669"/>
    <property type="project" value="InterPro"/>
</dbReference>
<dbReference type="Pfam" id="PF05746">
    <property type="entry name" value="DALR_1"/>
    <property type="match status" value="1"/>
</dbReference>
<evidence type="ECO:0000256" key="9">
    <source>
        <dbReference type="ARBA" id="ARBA00022840"/>
    </source>
</evidence>
<dbReference type="PANTHER" id="PTHR30075">
    <property type="entry name" value="GLYCYL-TRNA SYNTHETASE"/>
    <property type="match status" value="1"/>
</dbReference>
<feature type="non-terminal residue" evidence="15">
    <location>
        <position position="1"/>
    </location>
</feature>
<dbReference type="GO" id="GO:0005829">
    <property type="term" value="C:cytosol"/>
    <property type="evidence" value="ECO:0007669"/>
    <property type="project" value="TreeGrafter"/>
</dbReference>
<reference evidence="15 16" key="1">
    <citation type="submission" date="2020-06" db="EMBL/GenBank/DDBJ databases">
        <title>Description of novel acetic acid bacteria.</title>
        <authorList>
            <person name="Sombolestani A."/>
        </authorList>
    </citation>
    <scope>NUCLEOTIDE SEQUENCE [LARGE SCALE GENOMIC DNA]</scope>
    <source>
        <strain evidence="15 16">LMG 31431</strain>
    </source>
</reference>
<comment type="catalytic activity">
    <reaction evidence="13">
        <text>tRNA(Gly) + glycine + ATP = glycyl-tRNA(Gly) + AMP + diphosphate</text>
        <dbReference type="Rhea" id="RHEA:16013"/>
        <dbReference type="Rhea" id="RHEA-COMP:9664"/>
        <dbReference type="Rhea" id="RHEA-COMP:9683"/>
        <dbReference type="ChEBI" id="CHEBI:30616"/>
        <dbReference type="ChEBI" id="CHEBI:33019"/>
        <dbReference type="ChEBI" id="CHEBI:57305"/>
        <dbReference type="ChEBI" id="CHEBI:78442"/>
        <dbReference type="ChEBI" id="CHEBI:78522"/>
        <dbReference type="ChEBI" id="CHEBI:456215"/>
        <dbReference type="EC" id="6.1.1.14"/>
    </reaction>
</comment>
<sequence length="130" mass="14446">TEALAAMLATDDGRNLLAATRRAANILRIEDRKDGPHEGAPDPALYAQPEERALADMLGDAIPTVEAAITEERFTDAMRATARLRPVLDRFFDMVTVNADQAELRLNRLRLLSELRRMTVLIADFSQIEG</sequence>
<keyword evidence="7 15" id="KW-0436">Ligase</keyword>